<organism evidence="5">
    <name type="scientific">Lygus hesperus</name>
    <name type="common">Western plant bug</name>
    <dbReference type="NCBI Taxonomy" id="30085"/>
    <lineage>
        <taxon>Eukaryota</taxon>
        <taxon>Metazoa</taxon>
        <taxon>Ecdysozoa</taxon>
        <taxon>Arthropoda</taxon>
        <taxon>Hexapoda</taxon>
        <taxon>Insecta</taxon>
        <taxon>Pterygota</taxon>
        <taxon>Neoptera</taxon>
        <taxon>Paraneoptera</taxon>
        <taxon>Hemiptera</taxon>
        <taxon>Heteroptera</taxon>
        <taxon>Panheteroptera</taxon>
        <taxon>Cimicomorpha</taxon>
        <taxon>Miridae</taxon>
        <taxon>Mirini</taxon>
        <taxon>Lygus</taxon>
    </lineage>
</organism>
<proteinExistence type="inferred from homology"/>
<dbReference type="AlphaFoldDB" id="A0A0A9XSH0"/>
<evidence type="ECO:0000259" key="4">
    <source>
        <dbReference type="Pfam" id="PF00180"/>
    </source>
</evidence>
<dbReference type="PANTHER" id="PTHR11835:SF60">
    <property type="entry name" value="ISOCITRATE DEHYDROGENASE [NAD] SUBUNIT, MITOCHONDRIAL"/>
    <property type="match status" value="1"/>
</dbReference>
<gene>
    <name evidence="5" type="primary">IDHG2</name>
    <name evidence="5" type="ORF">CM83_99214</name>
</gene>
<protein>
    <submittedName>
        <fullName evidence="5">Putative isocitrate dehydrogenase [NAD] gamma 2, mitochondrial</fullName>
    </submittedName>
</protein>
<dbReference type="EMBL" id="GBHO01019947">
    <property type="protein sequence ID" value="JAG23657.1"/>
    <property type="molecule type" value="Transcribed_RNA"/>
</dbReference>
<evidence type="ECO:0000256" key="1">
    <source>
        <dbReference type="ARBA" id="ARBA00007769"/>
    </source>
</evidence>
<feature type="domain" description="Isopropylmalate dehydrogenase-like" evidence="4">
    <location>
        <begin position="61"/>
        <end position="227"/>
    </location>
</feature>
<reference evidence="5" key="1">
    <citation type="journal article" date="2014" name="PLoS ONE">
        <title>Transcriptome-Based Identification of ABC Transporters in the Western Tarnished Plant Bug Lygus hesperus.</title>
        <authorList>
            <person name="Hull J.J."/>
            <person name="Chaney K."/>
            <person name="Geib S.M."/>
            <person name="Fabrick J.A."/>
            <person name="Brent C.S."/>
            <person name="Walsh D."/>
            <person name="Lavine L.C."/>
        </authorList>
    </citation>
    <scope>NUCLEOTIDE SEQUENCE</scope>
</reference>
<dbReference type="Pfam" id="PF00180">
    <property type="entry name" value="Iso_dh"/>
    <property type="match status" value="1"/>
</dbReference>
<reference evidence="6" key="3">
    <citation type="submission" date="2014-09" db="EMBL/GenBank/DDBJ databases">
        <authorList>
            <person name="Magalhaes I.L.F."/>
            <person name="Oliveira U."/>
            <person name="Santos F.R."/>
            <person name="Vidigal T.H.D.A."/>
            <person name="Brescovit A.D."/>
            <person name="Santos A.J."/>
        </authorList>
    </citation>
    <scope>NUCLEOTIDE SEQUENCE</scope>
</reference>
<dbReference type="EMBL" id="GBRD01015057">
    <property type="protein sequence ID" value="JAG50769.1"/>
    <property type="molecule type" value="Transcribed_RNA"/>
</dbReference>
<evidence type="ECO:0000256" key="3">
    <source>
        <dbReference type="SAM" id="MobiDB-lite"/>
    </source>
</evidence>
<reference evidence="5" key="2">
    <citation type="submission" date="2014-07" db="EMBL/GenBank/DDBJ databases">
        <authorList>
            <person name="Hull J."/>
        </authorList>
    </citation>
    <scope>NUCLEOTIDE SEQUENCE</scope>
</reference>
<dbReference type="GO" id="GO:0005739">
    <property type="term" value="C:mitochondrion"/>
    <property type="evidence" value="ECO:0007669"/>
    <property type="project" value="TreeGrafter"/>
</dbReference>
<feature type="region of interest" description="Disordered" evidence="3">
    <location>
        <begin position="39"/>
        <end position="58"/>
    </location>
</feature>
<dbReference type="SUPFAM" id="SSF53659">
    <property type="entry name" value="Isocitrate/Isopropylmalate dehydrogenase-like"/>
    <property type="match status" value="1"/>
</dbReference>
<evidence type="ECO:0000256" key="2">
    <source>
        <dbReference type="ARBA" id="ARBA00022532"/>
    </source>
</evidence>
<evidence type="ECO:0000313" key="5">
    <source>
        <dbReference type="EMBL" id="JAG23657.1"/>
    </source>
</evidence>
<dbReference type="PANTHER" id="PTHR11835">
    <property type="entry name" value="DECARBOXYLATING DEHYDROGENASES-ISOCITRATE, ISOPROPYLMALATE, TARTRATE"/>
    <property type="match status" value="1"/>
</dbReference>
<comment type="similarity">
    <text evidence="1">Belongs to the isocitrate and isopropylmalate dehydrogenases family.</text>
</comment>
<keyword evidence="2" id="KW-0816">Tricarboxylic acid cycle</keyword>
<name>A0A0A9XSH0_LYGHE</name>
<dbReference type="InterPro" id="IPR024084">
    <property type="entry name" value="IsoPropMal-DH-like_dom"/>
</dbReference>
<dbReference type="GO" id="GO:0006102">
    <property type="term" value="P:isocitrate metabolic process"/>
    <property type="evidence" value="ECO:0007669"/>
    <property type="project" value="TreeGrafter"/>
</dbReference>
<dbReference type="Gene3D" id="3.40.718.10">
    <property type="entry name" value="Isopropylmalate Dehydrogenase"/>
    <property type="match status" value="1"/>
</dbReference>
<evidence type="ECO:0000313" key="6">
    <source>
        <dbReference type="EMBL" id="JAG50769.1"/>
    </source>
</evidence>
<dbReference type="GO" id="GO:0006099">
    <property type="term" value="P:tricarboxylic acid cycle"/>
    <property type="evidence" value="ECO:0007669"/>
    <property type="project" value="UniProtKB-KW"/>
</dbReference>
<accession>A0A0A9XSH0</accession>
<sequence>MILYQTTKVVFRGLMTTGLKYARPVKVPPPMSESHHPFFDPWFDSSPRGTQPRTKAGSKHTITIIPGIGIGKEMIESVLEVFDCCGAPVIPEWITDSENDNDVNFMQTSVNRNGVGIKGNIENRSTWQIVKADTESRNFVFQEALDLFAHVTVLKSFPSLKKHSRIHRDMDIIVIRSNTEGEFALLEHQVGPGIYEHLRVISAYNTRRVSEFAFRKAEMEGRKKVTV</sequence>